<accession>A0A4Y3KSA4</accession>
<dbReference type="Pfam" id="PF02661">
    <property type="entry name" value="Fic"/>
    <property type="match status" value="1"/>
</dbReference>
<keyword evidence="4" id="KW-1185">Reference proteome</keyword>
<dbReference type="Gene3D" id="1.10.3290.10">
    <property type="entry name" value="Fido-like domain"/>
    <property type="match status" value="1"/>
</dbReference>
<reference evidence="3" key="1">
    <citation type="submission" date="2019-06" db="EMBL/GenBank/DDBJ databases">
        <title>Whole genome shotgun sequence of Cellulomonas cellasea NBRC 3753.</title>
        <authorList>
            <person name="Hosoyama A."/>
            <person name="Uohara A."/>
            <person name="Ohji S."/>
            <person name="Ichikawa N."/>
        </authorList>
    </citation>
    <scope>NUCLEOTIDE SEQUENCE [LARGE SCALE GENOMIC DNA]</scope>
    <source>
        <strain evidence="3">NBRC 3753</strain>
    </source>
</reference>
<dbReference type="SUPFAM" id="SSF140931">
    <property type="entry name" value="Fic-like"/>
    <property type="match status" value="1"/>
</dbReference>
<protein>
    <recommendedName>
        <fullName evidence="2">Fido domain-containing protein</fullName>
    </recommendedName>
</protein>
<feature type="region of interest" description="Disordered" evidence="1">
    <location>
        <begin position="82"/>
        <end position="109"/>
    </location>
</feature>
<name>A0A4Y3KSA4_9CELL</name>
<dbReference type="InterPro" id="IPR003812">
    <property type="entry name" value="Fido"/>
</dbReference>
<dbReference type="InterPro" id="IPR036597">
    <property type="entry name" value="Fido-like_dom_sf"/>
</dbReference>
<dbReference type="AlphaFoldDB" id="A0A4Y3KSA4"/>
<comment type="caution">
    <text evidence="3">The sequence shown here is derived from an EMBL/GenBank/DDBJ whole genome shotgun (WGS) entry which is preliminary data.</text>
</comment>
<dbReference type="Proteomes" id="UP000317046">
    <property type="component" value="Unassembled WGS sequence"/>
</dbReference>
<evidence type="ECO:0000313" key="3">
    <source>
        <dbReference type="EMBL" id="GEA86476.1"/>
    </source>
</evidence>
<sequence length="315" mass="32059">MHEPAAPRTLADDPLAGVAALPGVAESVDAARRACEELRWHEAYRRRWREVRAEAGLRSARGSAALDGARVPLDVVRALAVGEGPGRDPRGTAAPGLAPQAAAEPAPGARSAPDVAVAAGALRVAAEVERLMPELGARGAAALPPFGQLAARLHAAAGRGWVADDDLGRLRTTQVPLDLRGLGAAPSGAEVAGRLDLLNRVLRETRAPALVVAAVVHGEVLALRPFVAGNGLVARALSRLVLTSRGLDPTGSLVPEQAWSSAPNPYLSAAAGFATGTPDGLAGWVAFCARGAVDGAREARTVADAVLAGRLTTGG</sequence>
<dbReference type="RefSeq" id="WP_141371913.1">
    <property type="nucleotide sequence ID" value="NZ_BJLR01000004.1"/>
</dbReference>
<evidence type="ECO:0000259" key="2">
    <source>
        <dbReference type="PROSITE" id="PS51459"/>
    </source>
</evidence>
<dbReference type="EMBL" id="BJLR01000004">
    <property type="protein sequence ID" value="GEA86476.1"/>
    <property type="molecule type" value="Genomic_DNA"/>
</dbReference>
<feature type="domain" description="Fido" evidence="2">
    <location>
        <begin position="145"/>
        <end position="290"/>
    </location>
</feature>
<organism evidence="3 4">
    <name type="scientific">Cellulomonas cellasea</name>
    <dbReference type="NCBI Taxonomy" id="43670"/>
    <lineage>
        <taxon>Bacteria</taxon>
        <taxon>Bacillati</taxon>
        <taxon>Actinomycetota</taxon>
        <taxon>Actinomycetes</taxon>
        <taxon>Micrococcales</taxon>
        <taxon>Cellulomonadaceae</taxon>
        <taxon>Cellulomonas</taxon>
    </lineage>
</organism>
<dbReference type="PROSITE" id="PS51459">
    <property type="entry name" value="FIDO"/>
    <property type="match status" value="1"/>
</dbReference>
<evidence type="ECO:0000256" key="1">
    <source>
        <dbReference type="SAM" id="MobiDB-lite"/>
    </source>
</evidence>
<proteinExistence type="predicted"/>
<feature type="compositionally biased region" description="Low complexity" evidence="1">
    <location>
        <begin position="91"/>
        <end position="109"/>
    </location>
</feature>
<gene>
    <name evidence="3" type="ORF">CCE01nite_04250</name>
</gene>
<evidence type="ECO:0000313" key="4">
    <source>
        <dbReference type="Proteomes" id="UP000317046"/>
    </source>
</evidence>